<feature type="region of interest" description="Disordered" evidence="1">
    <location>
        <begin position="1"/>
        <end position="23"/>
    </location>
</feature>
<gene>
    <name evidence="2" type="ORF">OUZ56_000157</name>
</gene>
<evidence type="ECO:0000313" key="2">
    <source>
        <dbReference type="EMBL" id="KAK4018088.1"/>
    </source>
</evidence>
<evidence type="ECO:0000256" key="1">
    <source>
        <dbReference type="SAM" id="MobiDB-lite"/>
    </source>
</evidence>
<reference evidence="2 3" key="1">
    <citation type="journal article" date="2023" name="Nucleic Acids Res.">
        <title>The hologenome of Daphnia magna reveals possible DNA methylation and microbiome-mediated evolution of the host genome.</title>
        <authorList>
            <person name="Chaturvedi A."/>
            <person name="Li X."/>
            <person name="Dhandapani V."/>
            <person name="Marshall H."/>
            <person name="Kissane S."/>
            <person name="Cuenca-Cambronero M."/>
            <person name="Asole G."/>
            <person name="Calvet F."/>
            <person name="Ruiz-Romero M."/>
            <person name="Marangio P."/>
            <person name="Guigo R."/>
            <person name="Rago D."/>
            <person name="Mirbahai L."/>
            <person name="Eastwood N."/>
            <person name="Colbourne J.K."/>
            <person name="Zhou J."/>
            <person name="Mallon E."/>
            <person name="Orsini L."/>
        </authorList>
    </citation>
    <scope>NUCLEOTIDE SEQUENCE [LARGE SCALE GENOMIC DNA]</scope>
    <source>
        <strain evidence="2">LRV0_1</strain>
    </source>
</reference>
<comment type="caution">
    <text evidence="2">The sequence shown here is derived from an EMBL/GenBank/DDBJ whole genome shotgun (WGS) entry which is preliminary data.</text>
</comment>
<dbReference type="Proteomes" id="UP001234178">
    <property type="component" value="Unassembled WGS sequence"/>
</dbReference>
<accession>A0ABQ9ZYW2</accession>
<feature type="compositionally biased region" description="Basic residues" evidence="1">
    <location>
        <begin position="1"/>
        <end position="11"/>
    </location>
</feature>
<name>A0ABQ9ZYW2_9CRUS</name>
<sequence length="119" mass="13882">MQHILRMRRQVPPHGSNSLDGYGKRNRSSLWMTTTPVDARATLRHCRETSSFNRYLWIACKVMPLFARGGLDTSHRIFITRALGACPALRQSEQENKQLEMEWKIEEGVVRWDRREGPT</sequence>
<evidence type="ECO:0000313" key="3">
    <source>
        <dbReference type="Proteomes" id="UP001234178"/>
    </source>
</evidence>
<keyword evidence="3" id="KW-1185">Reference proteome</keyword>
<protein>
    <submittedName>
        <fullName evidence="2">Uncharacterized protein</fullName>
    </submittedName>
</protein>
<dbReference type="EMBL" id="JAOYFB010000036">
    <property type="protein sequence ID" value="KAK4018088.1"/>
    <property type="molecule type" value="Genomic_DNA"/>
</dbReference>
<organism evidence="2 3">
    <name type="scientific">Daphnia magna</name>
    <dbReference type="NCBI Taxonomy" id="35525"/>
    <lineage>
        <taxon>Eukaryota</taxon>
        <taxon>Metazoa</taxon>
        <taxon>Ecdysozoa</taxon>
        <taxon>Arthropoda</taxon>
        <taxon>Crustacea</taxon>
        <taxon>Branchiopoda</taxon>
        <taxon>Diplostraca</taxon>
        <taxon>Cladocera</taxon>
        <taxon>Anomopoda</taxon>
        <taxon>Daphniidae</taxon>
        <taxon>Daphnia</taxon>
    </lineage>
</organism>
<proteinExistence type="predicted"/>